<keyword evidence="1" id="KW-0040">ANK repeat</keyword>
<organism evidence="2 3">
    <name type="scientific">Stylonychia lemnae</name>
    <name type="common">Ciliate</name>
    <dbReference type="NCBI Taxonomy" id="5949"/>
    <lineage>
        <taxon>Eukaryota</taxon>
        <taxon>Sar</taxon>
        <taxon>Alveolata</taxon>
        <taxon>Ciliophora</taxon>
        <taxon>Intramacronucleata</taxon>
        <taxon>Spirotrichea</taxon>
        <taxon>Stichotrichia</taxon>
        <taxon>Sporadotrichida</taxon>
        <taxon>Oxytrichidae</taxon>
        <taxon>Stylonychinae</taxon>
        <taxon>Stylonychia</taxon>
    </lineage>
</organism>
<dbReference type="Gene3D" id="1.25.40.20">
    <property type="entry name" value="Ankyrin repeat-containing domain"/>
    <property type="match status" value="1"/>
</dbReference>
<dbReference type="SUPFAM" id="SSF48403">
    <property type="entry name" value="Ankyrin repeat"/>
    <property type="match status" value="1"/>
</dbReference>
<name>A0A078AGI3_STYLE</name>
<evidence type="ECO:0000313" key="3">
    <source>
        <dbReference type="Proteomes" id="UP000039865"/>
    </source>
</evidence>
<accession>A0A078AGI3</accession>
<dbReference type="EMBL" id="CCKQ01009835">
    <property type="protein sequence ID" value="CDW81344.1"/>
    <property type="molecule type" value="Genomic_DNA"/>
</dbReference>
<reference evidence="2 3" key="1">
    <citation type="submission" date="2014-06" db="EMBL/GenBank/DDBJ databases">
        <authorList>
            <person name="Swart Estienne"/>
        </authorList>
    </citation>
    <scope>NUCLEOTIDE SEQUENCE [LARGE SCALE GENOMIC DNA]</scope>
    <source>
        <strain evidence="2 3">130c</strain>
    </source>
</reference>
<dbReference type="InterPro" id="IPR036770">
    <property type="entry name" value="Ankyrin_rpt-contain_sf"/>
</dbReference>
<evidence type="ECO:0000256" key="1">
    <source>
        <dbReference type="PROSITE-ProRule" id="PRU00023"/>
    </source>
</evidence>
<protein>
    <submittedName>
        <fullName evidence="2">Ankyrin repeat</fullName>
    </submittedName>
</protein>
<dbReference type="SMART" id="SM00248">
    <property type="entry name" value="ANK"/>
    <property type="match status" value="2"/>
</dbReference>
<dbReference type="PROSITE" id="PS50297">
    <property type="entry name" value="ANK_REP_REGION"/>
    <property type="match status" value="1"/>
</dbReference>
<dbReference type="InParanoid" id="A0A078AGI3"/>
<dbReference type="PROSITE" id="PS50088">
    <property type="entry name" value="ANK_REPEAT"/>
    <property type="match status" value="1"/>
</dbReference>
<proteinExistence type="predicted"/>
<dbReference type="Pfam" id="PF12796">
    <property type="entry name" value="Ank_2"/>
    <property type="match status" value="1"/>
</dbReference>
<gene>
    <name evidence="2" type="primary">Contig2326.g2506</name>
    <name evidence="2" type="ORF">STYLEM_10359</name>
</gene>
<sequence>MMQEIISKSEENHIQMIQAQAEASHQEAQGFTYQQAVDPRFQTNNPYLHQKIYHSMQNIGPNNLFIEGLSQLGNLNQNFQNNFQQQLQHQQQQHSGKQISQQQHLKQKCQQQQLMKLELDSQIAQQQLHEMANVLDYRDGQALGFKENEKYIDSKTKTIIIQELVNRSASLNNNNQIKQHMIKPQTQSTNPFENSNNLQKYYRDVQNAVFKNLLEELKRLVAFMREWKKLDHLKESFDKENEQTFLHYAAQKNFHEVLEVLIDAGLNVNAKDNEQQTCLDIAIARGFAELADILEYHFKVEVMWKNRNCLLKLYLSKEKTPFKNLSLGIFREIIKYA</sequence>
<evidence type="ECO:0000313" key="2">
    <source>
        <dbReference type="EMBL" id="CDW81344.1"/>
    </source>
</evidence>
<dbReference type="InterPro" id="IPR002110">
    <property type="entry name" value="Ankyrin_rpt"/>
</dbReference>
<feature type="repeat" description="ANK" evidence="1">
    <location>
        <begin position="241"/>
        <end position="273"/>
    </location>
</feature>
<dbReference type="OrthoDB" id="539213at2759"/>
<dbReference type="AlphaFoldDB" id="A0A078AGI3"/>
<dbReference type="Proteomes" id="UP000039865">
    <property type="component" value="Unassembled WGS sequence"/>
</dbReference>
<keyword evidence="3" id="KW-1185">Reference proteome</keyword>